<feature type="region of interest" description="Disordered" evidence="2">
    <location>
        <begin position="175"/>
        <end position="212"/>
    </location>
</feature>
<feature type="coiled-coil region" evidence="1">
    <location>
        <begin position="21"/>
        <end position="51"/>
    </location>
</feature>
<accession>A0A9W6SWG4</accession>
<dbReference type="PANTHER" id="PTHR10476">
    <property type="entry name" value="CHARGED MULTIVESICULAR BODY PROTEIN"/>
    <property type="match status" value="1"/>
</dbReference>
<dbReference type="OrthoDB" id="2329734at2759"/>
<name>A0A9W6SWG4_AMBMO</name>
<proteinExistence type="predicted"/>
<dbReference type="Pfam" id="PF03357">
    <property type="entry name" value="Snf7"/>
    <property type="match status" value="1"/>
</dbReference>
<feature type="compositionally biased region" description="Acidic residues" evidence="2">
    <location>
        <begin position="199"/>
        <end position="212"/>
    </location>
</feature>
<dbReference type="GO" id="GO:0007034">
    <property type="term" value="P:vacuolar transport"/>
    <property type="evidence" value="ECO:0007669"/>
    <property type="project" value="InterPro"/>
</dbReference>
<organism evidence="3 4">
    <name type="scientific">Ambrosiozyma monospora</name>
    <name type="common">Yeast</name>
    <name type="synonym">Endomycopsis monosporus</name>
    <dbReference type="NCBI Taxonomy" id="43982"/>
    <lineage>
        <taxon>Eukaryota</taxon>
        <taxon>Fungi</taxon>
        <taxon>Dikarya</taxon>
        <taxon>Ascomycota</taxon>
        <taxon>Saccharomycotina</taxon>
        <taxon>Pichiomycetes</taxon>
        <taxon>Pichiales</taxon>
        <taxon>Pichiaceae</taxon>
        <taxon>Ambrosiozyma</taxon>
    </lineage>
</organism>
<protein>
    <submittedName>
        <fullName evidence="3">Unnamed protein product</fullName>
    </submittedName>
</protein>
<gene>
    <name evidence="3" type="ORF">Amon01_000887900</name>
</gene>
<comment type="caution">
    <text evidence="3">The sequence shown here is derived from an EMBL/GenBank/DDBJ whole genome shotgun (WGS) entry which is preliminary data.</text>
</comment>
<dbReference type="Gene3D" id="6.10.140.1230">
    <property type="match status" value="1"/>
</dbReference>
<keyword evidence="1" id="KW-0175">Coiled coil</keyword>
<evidence type="ECO:0000313" key="4">
    <source>
        <dbReference type="Proteomes" id="UP001165063"/>
    </source>
</evidence>
<dbReference type="Proteomes" id="UP001165063">
    <property type="component" value="Unassembled WGS sequence"/>
</dbReference>
<dbReference type="EMBL" id="BSXU01008879">
    <property type="protein sequence ID" value="GME67565.1"/>
    <property type="molecule type" value="Genomic_DNA"/>
</dbReference>
<keyword evidence="4" id="KW-1185">Reference proteome</keyword>
<dbReference type="AlphaFoldDB" id="A0A9W6SWG4"/>
<reference evidence="3" key="1">
    <citation type="submission" date="2023-04" db="EMBL/GenBank/DDBJ databases">
        <title>Ambrosiozyma monospora NBRC 1965.</title>
        <authorList>
            <person name="Ichikawa N."/>
            <person name="Sato H."/>
            <person name="Tonouchi N."/>
        </authorList>
    </citation>
    <scope>NUCLEOTIDE SEQUENCE</scope>
    <source>
        <strain evidence="3">NBRC 1965</strain>
    </source>
</reference>
<evidence type="ECO:0000313" key="3">
    <source>
        <dbReference type="EMBL" id="GME67565.1"/>
    </source>
</evidence>
<sequence length="226" mass="25934">MDFVKKAIWGPDPKQQFRDCQAALRKNKRQLDREINDLNNLEKKTKTLIKQSAKKGDMKTARLYAKEFRNIGKHKERMYVSKATLDSIGMKLNEQQQLIKIKGSMQKSTVIMKQVNSIVKLPEMSRTVQELSRELMKAGVIDEMADDIIDSAELEDDLDEDEQEQIDDILKTVIGDKQPANKNSELEGMPETISSPVVEPEEEQPIVDDDDDEMLANMRQRLNALQ</sequence>
<evidence type="ECO:0000256" key="1">
    <source>
        <dbReference type="SAM" id="Coils"/>
    </source>
</evidence>
<dbReference type="InterPro" id="IPR005024">
    <property type="entry name" value="Snf7_fam"/>
</dbReference>
<evidence type="ECO:0000256" key="2">
    <source>
        <dbReference type="SAM" id="MobiDB-lite"/>
    </source>
</evidence>